<dbReference type="GO" id="GO:0042078">
    <property type="term" value="P:germ-line stem cell division"/>
    <property type="evidence" value="ECO:0007669"/>
    <property type="project" value="TreeGrafter"/>
</dbReference>
<dbReference type="Gene3D" id="2.40.50.90">
    <property type="match status" value="2"/>
</dbReference>
<accession>A0A1B0D7F3</accession>
<dbReference type="Pfam" id="PF00567">
    <property type="entry name" value="TUDOR"/>
    <property type="match status" value="1"/>
</dbReference>
<dbReference type="VEuPathDB" id="VectorBase:PPAPM1_002432"/>
<dbReference type="VEuPathDB" id="VectorBase:PPAI003476"/>
<dbReference type="InterPro" id="IPR011545">
    <property type="entry name" value="DEAD/DEAH_box_helicase_dom"/>
</dbReference>
<protein>
    <recommendedName>
        <fullName evidence="1">RNA helicase</fullName>
        <ecNumber evidence="1">3.6.4.13</ecNumber>
    </recommendedName>
</protein>
<keyword evidence="10" id="KW-0943">RNA-mediated gene silencing</keyword>
<dbReference type="GO" id="GO:0003724">
    <property type="term" value="F:RNA helicase activity"/>
    <property type="evidence" value="ECO:0007669"/>
    <property type="project" value="UniProtKB-EC"/>
</dbReference>
<dbReference type="GO" id="GO:0016787">
    <property type="term" value="F:hydrolase activity"/>
    <property type="evidence" value="ECO:0007669"/>
    <property type="project" value="UniProtKB-KW"/>
</dbReference>
<comment type="catalytic activity">
    <reaction evidence="12">
        <text>ATP + H2O = ADP + phosphate + H(+)</text>
        <dbReference type="Rhea" id="RHEA:13065"/>
        <dbReference type="ChEBI" id="CHEBI:15377"/>
        <dbReference type="ChEBI" id="CHEBI:15378"/>
        <dbReference type="ChEBI" id="CHEBI:30616"/>
        <dbReference type="ChEBI" id="CHEBI:43474"/>
        <dbReference type="ChEBI" id="CHEBI:456216"/>
        <dbReference type="EC" id="3.6.4.13"/>
    </reaction>
</comment>
<evidence type="ECO:0000256" key="4">
    <source>
        <dbReference type="ARBA" id="ARBA00022741"/>
    </source>
</evidence>
<keyword evidence="7" id="KW-0347">Helicase</keyword>
<dbReference type="GO" id="GO:0005737">
    <property type="term" value="C:cytoplasm"/>
    <property type="evidence" value="ECO:0007669"/>
    <property type="project" value="UniProtKB-ARBA"/>
</dbReference>
<evidence type="ECO:0000256" key="9">
    <source>
        <dbReference type="ARBA" id="ARBA00022871"/>
    </source>
</evidence>
<dbReference type="GO" id="GO:0051321">
    <property type="term" value="P:meiotic cell cycle"/>
    <property type="evidence" value="ECO:0007669"/>
    <property type="project" value="UniProtKB-KW"/>
</dbReference>
<evidence type="ECO:0000256" key="10">
    <source>
        <dbReference type="ARBA" id="ARBA00023158"/>
    </source>
</evidence>
<dbReference type="GO" id="GO:0007283">
    <property type="term" value="P:spermatogenesis"/>
    <property type="evidence" value="ECO:0007669"/>
    <property type="project" value="UniProtKB-KW"/>
</dbReference>
<dbReference type="EnsemblMetazoa" id="PPAI003476-RA">
    <property type="protein sequence ID" value="PPAI003476-PA"/>
    <property type="gene ID" value="PPAI003476"/>
</dbReference>
<sequence>MERIIITHFVDPHRFWFRLDEPFQDQGELLDFRANLNKAIQRADKNEGWTPAVGEVVAYFYKHSAMLERAVVNSIGLNGELTLWLVDIGHPQRARRDEVRPIPKNVKLPEKKTIREGGIFQLVPAKRKFNLQTLKVEMVDCGNVWSQDAIELMKEAIEFAESLRFEARSFPDDNFVFGNLTFVMPNGRKLSAVDLLGDYSRRSEDFLEMISRNLCPKLRLKNSGNDLEAVPASQDYVNKWIEKVVDVQNDNFDESVSTFHTPAVPATIPKCPEMDEWDHMDHHRSRPAHKVSEILEEDEFSSVPSSHQMNGRPGKVSVSPLKSSSSASDGKSLVEARRAHSMKLLEESLSEKDLVVPSGRSQLVPQPAGMVNSKDVPIINRPKRKNSKSPLEVEKGDPREKIRALGDVAIAPSAKKRYQRLLAHGENSCLTWPHIFRGGSVVVIGHKRSGKTLAYLPMLFTRMMNDKEKEQAEMQIGARAIVICSSSKNVYKTSKTFDGYNDKQKMKLSVLPSCNPRDTRNHVIELQNGVDILFTTAPGFKRLWQCAQKETVDLLTLDEVRYLIVDDYDEIVQHFRSELKFAMDTIMSRVDENDLCRAEVVITSRKWMPKFKEFWKKFDNPMLCIASGVEAALYGGGKFTLDIMDTEQKVVAIREILATEEYFIEPTMIVCNTAEEVNYLASDLRKNSVSVMTFTEPSREELMVKDQCVIICTDASLMDINMRRIQNLIHFSLPEKWSTFDRRFVVCFDYYEDQVVCEDVTKSPVKVHIFLDQHNDKQLPKMIYFMKTRFSSVDISNEILECARATVIRREEGKVNRGEPLCSAMMEFGECKVDQIDCPYRHRFSIDDAPSELLPKKGVVRMKILAVMTPLHFMCNILHSMESYIDPYEKWIVVNQSNRFSVFQNDLNRHMMTKENQLTPASADVQEHDIYLLPFDYSFLRVRVLSVLTEKGQTFVSITGVDIHKVVDRFPAQELLVLPEEFRDFPHQLINVRLFGLVPNDHEMMWDSRSTNTVKDLVKSVEESDKKFFIGEVELTLKNTIYVKSLLCVEFIDSTQTNFAQFSLKGQILKDQIAVEGDKDKIQVIRKLAQVA</sequence>
<dbReference type="GO" id="GO:0031047">
    <property type="term" value="P:regulatory ncRNA-mediated gene silencing"/>
    <property type="evidence" value="ECO:0007669"/>
    <property type="project" value="UniProtKB-KW"/>
</dbReference>
<evidence type="ECO:0000256" key="8">
    <source>
        <dbReference type="ARBA" id="ARBA00022840"/>
    </source>
</evidence>
<reference evidence="16" key="1">
    <citation type="submission" date="2022-08" db="UniProtKB">
        <authorList>
            <consortium name="EnsemblMetazoa"/>
        </authorList>
    </citation>
    <scope>IDENTIFICATION</scope>
    <source>
        <strain evidence="16">Israel</strain>
    </source>
</reference>
<dbReference type="Proteomes" id="UP000092462">
    <property type="component" value="Unassembled WGS sequence"/>
</dbReference>
<evidence type="ECO:0000256" key="2">
    <source>
        <dbReference type="ARBA" id="ARBA00022473"/>
    </source>
</evidence>
<dbReference type="EMBL" id="AJVK01003916">
    <property type="status" value="NOT_ANNOTATED_CDS"/>
    <property type="molecule type" value="Genomic_DNA"/>
</dbReference>
<dbReference type="InterPro" id="IPR027417">
    <property type="entry name" value="P-loop_NTPase"/>
</dbReference>
<name>A0A1B0D7F3_PHLPP</name>
<keyword evidence="11" id="KW-0469">Meiosis</keyword>
<feature type="compositionally biased region" description="Low complexity" evidence="13">
    <location>
        <begin position="313"/>
        <end position="331"/>
    </location>
</feature>
<dbReference type="GO" id="GO:0005524">
    <property type="term" value="F:ATP binding"/>
    <property type="evidence" value="ECO:0007669"/>
    <property type="project" value="UniProtKB-KW"/>
</dbReference>
<keyword evidence="17" id="KW-1185">Reference proteome</keyword>
<evidence type="ECO:0000259" key="15">
    <source>
        <dbReference type="Pfam" id="PF00567"/>
    </source>
</evidence>
<organism evidence="16 17">
    <name type="scientific">Phlebotomus papatasi</name>
    <name type="common">Sandfly</name>
    <dbReference type="NCBI Taxonomy" id="29031"/>
    <lineage>
        <taxon>Eukaryota</taxon>
        <taxon>Metazoa</taxon>
        <taxon>Ecdysozoa</taxon>
        <taxon>Arthropoda</taxon>
        <taxon>Hexapoda</taxon>
        <taxon>Insecta</taxon>
        <taxon>Pterygota</taxon>
        <taxon>Neoptera</taxon>
        <taxon>Endopterygota</taxon>
        <taxon>Diptera</taxon>
        <taxon>Nematocera</taxon>
        <taxon>Psychodoidea</taxon>
        <taxon>Psychodidae</taxon>
        <taxon>Phlebotomus</taxon>
        <taxon>Phlebotomus</taxon>
    </lineage>
</organism>
<dbReference type="SUPFAM" id="SSF63748">
    <property type="entry name" value="Tudor/PWWP/MBT"/>
    <property type="match status" value="1"/>
</dbReference>
<evidence type="ECO:0000256" key="6">
    <source>
        <dbReference type="ARBA" id="ARBA00022801"/>
    </source>
</evidence>
<keyword evidence="5" id="KW-0221">Differentiation</keyword>
<proteinExistence type="predicted"/>
<evidence type="ECO:0000259" key="14">
    <source>
        <dbReference type="Pfam" id="PF00270"/>
    </source>
</evidence>
<dbReference type="AlphaFoldDB" id="A0A1B0D7F3"/>
<evidence type="ECO:0000256" key="11">
    <source>
        <dbReference type="ARBA" id="ARBA00023254"/>
    </source>
</evidence>
<keyword evidence="8" id="KW-0067">ATP-binding</keyword>
<keyword evidence="2" id="KW-0217">Developmental protein</keyword>
<dbReference type="GO" id="GO:0003676">
    <property type="term" value="F:nucleic acid binding"/>
    <property type="evidence" value="ECO:0007669"/>
    <property type="project" value="InterPro"/>
</dbReference>
<keyword evidence="3" id="KW-0677">Repeat</keyword>
<keyword evidence="4" id="KW-0547">Nucleotide-binding</keyword>
<dbReference type="Pfam" id="PF00270">
    <property type="entry name" value="DEAD"/>
    <property type="match status" value="1"/>
</dbReference>
<evidence type="ECO:0000256" key="3">
    <source>
        <dbReference type="ARBA" id="ARBA00022737"/>
    </source>
</evidence>
<dbReference type="Gene3D" id="2.30.30.140">
    <property type="match status" value="2"/>
</dbReference>
<evidence type="ECO:0000256" key="12">
    <source>
        <dbReference type="ARBA" id="ARBA00047984"/>
    </source>
</evidence>
<dbReference type="EC" id="3.6.4.13" evidence="1"/>
<dbReference type="SUPFAM" id="SSF52540">
    <property type="entry name" value="P-loop containing nucleoside triphosphate hydrolases"/>
    <property type="match status" value="2"/>
</dbReference>
<feature type="region of interest" description="Disordered" evidence="13">
    <location>
        <begin position="273"/>
        <end position="334"/>
    </location>
</feature>
<dbReference type="PANTHER" id="PTHR22655:SF2">
    <property type="entry name" value="ATP-DEPENDENT RNA HELICASE TDRD12-RELATED"/>
    <property type="match status" value="1"/>
</dbReference>
<evidence type="ECO:0000313" key="17">
    <source>
        <dbReference type="Proteomes" id="UP000092462"/>
    </source>
</evidence>
<evidence type="ECO:0000256" key="13">
    <source>
        <dbReference type="SAM" id="MobiDB-lite"/>
    </source>
</evidence>
<feature type="domain" description="Tudor" evidence="15">
    <location>
        <begin position="4"/>
        <end position="106"/>
    </location>
</feature>
<evidence type="ECO:0000256" key="5">
    <source>
        <dbReference type="ARBA" id="ARBA00022782"/>
    </source>
</evidence>
<evidence type="ECO:0000313" key="16">
    <source>
        <dbReference type="EnsemblMetazoa" id="PPAI003476-PA"/>
    </source>
</evidence>
<dbReference type="Gene3D" id="3.40.50.300">
    <property type="entry name" value="P-loop containing nucleotide triphosphate hydrolases"/>
    <property type="match status" value="2"/>
</dbReference>
<evidence type="ECO:0000256" key="7">
    <source>
        <dbReference type="ARBA" id="ARBA00022806"/>
    </source>
</evidence>
<feature type="domain" description="DEAD/DEAH-box helicase" evidence="14">
    <location>
        <begin position="431"/>
        <end position="586"/>
    </location>
</feature>
<evidence type="ECO:0000256" key="1">
    <source>
        <dbReference type="ARBA" id="ARBA00012552"/>
    </source>
</evidence>
<dbReference type="InterPro" id="IPR002999">
    <property type="entry name" value="Tudor"/>
</dbReference>
<dbReference type="InterPro" id="IPR035437">
    <property type="entry name" value="SNase_OB-fold_sf"/>
</dbReference>
<keyword evidence="9" id="KW-0744">Spermatogenesis</keyword>
<dbReference type="PANTHER" id="PTHR22655">
    <property type="entry name" value="ATP-DEPENDENT RNA HELICASE TDRD12-RELATED"/>
    <property type="match status" value="1"/>
</dbReference>
<keyword evidence="6" id="KW-0378">Hydrolase</keyword>